<dbReference type="PANTHER" id="PTHR38446">
    <property type="entry name" value="BLL0914 PROTEIN"/>
    <property type="match status" value="1"/>
</dbReference>
<feature type="transmembrane region" description="Helical" evidence="1">
    <location>
        <begin position="79"/>
        <end position="99"/>
    </location>
</feature>
<accession>A0A2N0X9E7</accession>
<sequence length="126" mass="13530">MLIIGFAFALLAALVHVFIFYLESFAWEGERARAIFGTTPEDARLTKFNAYNQGFYNFFLAVLVFAGLVALLWSRTVGLTLALAGVTPMLAAAAVLFAASAPHRAAAIKQGAFPLLATVFLLLAAF</sequence>
<keyword evidence="1" id="KW-0472">Membrane</keyword>
<gene>
    <name evidence="2" type="ORF">CXB45_02305</name>
</gene>
<keyword evidence="1" id="KW-1133">Transmembrane helix</keyword>
<dbReference type="AlphaFoldDB" id="A0A2N0X9E7"/>
<keyword evidence="1" id="KW-0812">Transmembrane</keyword>
<dbReference type="OrthoDB" id="9803832at2"/>
<reference evidence="2 3" key="1">
    <citation type="submission" date="2017-12" db="EMBL/GenBank/DDBJ databases">
        <title>Corynebacterium mastitidis 16-1433 Genome.</title>
        <authorList>
            <person name="Gulvik C.A."/>
        </authorList>
    </citation>
    <scope>NUCLEOTIDE SEQUENCE [LARGE SCALE GENOMIC DNA]</scope>
    <source>
        <strain evidence="2 3">16-1433</strain>
    </source>
</reference>
<dbReference type="PANTHER" id="PTHR38446:SF1">
    <property type="entry name" value="BLL0914 PROTEIN"/>
    <property type="match status" value="1"/>
</dbReference>
<feature type="transmembrane region" description="Helical" evidence="1">
    <location>
        <begin position="6"/>
        <end position="27"/>
    </location>
</feature>
<name>A0A2N0X9E7_9CORY</name>
<dbReference type="RefSeq" id="WP_101173015.1">
    <property type="nucleotide sequence ID" value="NZ_JAKRKB010000008.1"/>
</dbReference>
<organism evidence="2 3">
    <name type="scientific">Corynebacterium mastitidis</name>
    <dbReference type="NCBI Taxonomy" id="161890"/>
    <lineage>
        <taxon>Bacteria</taxon>
        <taxon>Bacillati</taxon>
        <taxon>Actinomycetota</taxon>
        <taxon>Actinomycetes</taxon>
        <taxon>Mycobacteriales</taxon>
        <taxon>Corynebacteriaceae</taxon>
        <taxon>Corynebacterium</taxon>
    </lineage>
</organism>
<evidence type="ECO:0000313" key="3">
    <source>
        <dbReference type="Proteomes" id="UP000233249"/>
    </source>
</evidence>
<dbReference type="STRING" id="1121365.GCA_000375365_00728"/>
<comment type="caution">
    <text evidence="2">The sequence shown here is derived from an EMBL/GenBank/DDBJ whole genome shotgun (WGS) entry which is preliminary data.</text>
</comment>
<dbReference type="Pfam" id="PF06993">
    <property type="entry name" value="DUF1304"/>
    <property type="match status" value="1"/>
</dbReference>
<evidence type="ECO:0000313" key="2">
    <source>
        <dbReference type="EMBL" id="PKF69330.1"/>
    </source>
</evidence>
<dbReference type="EMBL" id="PJAF01000004">
    <property type="protein sequence ID" value="PKF69330.1"/>
    <property type="molecule type" value="Genomic_DNA"/>
</dbReference>
<dbReference type="InterPro" id="IPR009732">
    <property type="entry name" value="DUF1304"/>
</dbReference>
<protein>
    <submittedName>
        <fullName evidence="2">DUF1304 domain-containing protein</fullName>
    </submittedName>
</protein>
<feature type="transmembrane region" description="Helical" evidence="1">
    <location>
        <begin position="54"/>
        <end position="73"/>
    </location>
</feature>
<feature type="transmembrane region" description="Helical" evidence="1">
    <location>
        <begin position="106"/>
        <end position="125"/>
    </location>
</feature>
<dbReference type="Proteomes" id="UP000233249">
    <property type="component" value="Unassembled WGS sequence"/>
</dbReference>
<proteinExistence type="predicted"/>
<evidence type="ECO:0000256" key="1">
    <source>
        <dbReference type="SAM" id="Phobius"/>
    </source>
</evidence>